<dbReference type="GO" id="GO:0006313">
    <property type="term" value="P:DNA transposition"/>
    <property type="evidence" value="ECO:0007669"/>
    <property type="project" value="InterPro"/>
</dbReference>
<feature type="domain" description="Transposase IS4-like" evidence="1">
    <location>
        <begin position="3"/>
        <end position="136"/>
    </location>
</feature>
<name>A0A523BB41_9CREN</name>
<organism evidence="2 3">
    <name type="scientific">Thermoproteota archaeon</name>
    <dbReference type="NCBI Taxonomy" id="2056631"/>
    <lineage>
        <taxon>Archaea</taxon>
        <taxon>Thermoproteota</taxon>
    </lineage>
</organism>
<feature type="non-terminal residue" evidence="2">
    <location>
        <position position="1"/>
    </location>
</feature>
<dbReference type="Pfam" id="PF01609">
    <property type="entry name" value="DDE_Tnp_1"/>
    <property type="match status" value="1"/>
</dbReference>
<protein>
    <submittedName>
        <fullName evidence="2">IS5/IS1182 family transposase</fullName>
    </submittedName>
</protein>
<dbReference type="GO" id="GO:0003677">
    <property type="term" value="F:DNA binding"/>
    <property type="evidence" value="ECO:0007669"/>
    <property type="project" value="InterPro"/>
</dbReference>
<comment type="caution">
    <text evidence="2">The sequence shown here is derived from an EMBL/GenBank/DDBJ whole genome shotgun (WGS) entry which is preliminary data.</text>
</comment>
<evidence type="ECO:0000313" key="3">
    <source>
        <dbReference type="Proteomes" id="UP000315399"/>
    </source>
</evidence>
<accession>A0A523BB41</accession>
<sequence>SRDGSWTKKGRHSYFGYKLHLKADLKYGLIRAFKATTASVHDSQVDLSERGEVVYRDRGYFGVAAKGYDATMQRGIRAGPISVFDRLRNLRISRRRAPIEKVFAVLKRSFRAGHVMVTTLPRVKVKMMFSYICFNLMQMLTLLRQVQG</sequence>
<evidence type="ECO:0000313" key="2">
    <source>
        <dbReference type="EMBL" id="TDA38135.1"/>
    </source>
</evidence>
<dbReference type="InterPro" id="IPR002559">
    <property type="entry name" value="Transposase_11"/>
</dbReference>
<reference evidence="2 3" key="1">
    <citation type="journal article" date="2019" name="Nat. Microbiol.">
        <title>Expanding anaerobic alkane metabolism in the domain of Archaea.</title>
        <authorList>
            <person name="Wang Y."/>
            <person name="Wegener G."/>
            <person name="Hou J."/>
            <person name="Wang F."/>
            <person name="Xiao X."/>
        </authorList>
    </citation>
    <scope>NUCLEOTIDE SEQUENCE [LARGE SCALE GENOMIC DNA]</scope>
    <source>
        <strain evidence="2">WYZ-LMO10</strain>
    </source>
</reference>
<dbReference type="GO" id="GO:0004803">
    <property type="term" value="F:transposase activity"/>
    <property type="evidence" value="ECO:0007669"/>
    <property type="project" value="InterPro"/>
</dbReference>
<dbReference type="PANTHER" id="PTHR35604">
    <property type="entry name" value="TRANSPOSASE INSH FOR INSERTION SEQUENCE ELEMENT IS5A-RELATED"/>
    <property type="match status" value="1"/>
</dbReference>
<dbReference type="EMBL" id="QNVH01000046">
    <property type="protein sequence ID" value="TDA38135.1"/>
    <property type="molecule type" value="Genomic_DNA"/>
</dbReference>
<dbReference type="AlphaFoldDB" id="A0A523BB41"/>
<dbReference type="Proteomes" id="UP000315399">
    <property type="component" value="Unassembled WGS sequence"/>
</dbReference>
<gene>
    <name evidence="2" type="ORF">DSO08_04685</name>
</gene>
<evidence type="ECO:0000259" key="1">
    <source>
        <dbReference type="Pfam" id="PF01609"/>
    </source>
</evidence>
<proteinExistence type="predicted"/>
<dbReference type="PANTHER" id="PTHR35604:SF2">
    <property type="entry name" value="TRANSPOSASE INSH FOR INSERTION SEQUENCE ELEMENT IS5A-RELATED"/>
    <property type="match status" value="1"/>
</dbReference>